<comment type="cofactor">
    <cofactor evidence="1">
        <name>FAD</name>
        <dbReference type="ChEBI" id="CHEBI:57692"/>
    </cofactor>
</comment>
<dbReference type="EMBL" id="FQZT01000004">
    <property type="protein sequence ID" value="SHJ04235.1"/>
    <property type="molecule type" value="Genomic_DNA"/>
</dbReference>
<keyword evidence="4" id="KW-0274">FAD</keyword>
<dbReference type="AlphaFoldDB" id="A0A1M6G2P1"/>
<dbReference type="InterPro" id="IPR051169">
    <property type="entry name" value="NADH-Q_oxidoreductase"/>
</dbReference>
<dbReference type="PANTHER" id="PTHR42913:SF3">
    <property type="entry name" value="64 KDA MITOCHONDRIAL NADH DEHYDROGENASE (EUROFUNG)"/>
    <property type="match status" value="1"/>
</dbReference>
<keyword evidence="8" id="KW-1185">Reference proteome</keyword>
<dbReference type="PANTHER" id="PTHR42913">
    <property type="entry name" value="APOPTOSIS-INDUCING FACTOR 1"/>
    <property type="match status" value="1"/>
</dbReference>
<dbReference type="Gene3D" id="3.50.50.100">
    <property type="match status" value="1"/>
</dbReference>
<dbReference type="Proteomes" id="UP000184171">
    <property type="component" value="Unassembled WGS sequence"/>
</dbReference>
<keyword evidence="5" id="KW-0560">Oxidoreductase</keyword>
<dbReference type="PROSITE" id="PS51257">
    <property type="entry name" value="PROKAR_LIPOPROTEIN"/>
    <property type="match status" value="1"/>
</dbReference>
<dbReference type="RefSeq" id="WP_072907164.1">
    <property type="nucleotide sequence ID" value="NZ_FQZT01000004.1"/>
</dbReference>
<evidence type="ECO:0000256" key="2">
    <source>
        <dbReference type="ARBA" id="ARBA00005272"/>
    </source>
</evidence>
<evidence type="ECO:0000313" key="8">
    <source>
        <dbReference type="Proteomes" id="UP000184171"/>
    </source>
</evidence>
<dbReference type="STRING" id="1122189.SAMN02745165_01382"/>
<dbReference type="InterPro" id="IPR036188">
    <property type="entry name" value="FAD/NAD-bd_sf"/>
</dbReference>
<evidence type="ECO:0000256" key="5">
    <source>
        <dbReference type="ARBA" id="ARBA00023002"/>
    </source>
</evidence>
<evidence type="ECO:0000313" key="7">
    <source>
        <dbReference type="EMBL" id="SHJ04235.1"/>
    </source>
</evidence>
<evidence type="ECO:0000259" key="6">
    <source>
        <dbReference type="Pfam" id="PF07992"/>
    </source>
</evidence>
<gene>
    <name evidence="7" type="ORF">SAMN02745165_01382</name>
</gene>
<dbReference type="GO" id="GO:0003955">
    <property type="term" value="F:NAD(P)H dehydrogenase (quinone) activity"/>
    <property type="evidence" value="ECO:0007669"/>
    <property type="project" value="TreeGrafter"/>
</dbReference>
<comment type="similarity">
    <text evidence="2">Belongs to the NADH dehydrogenase family.</text>
</comment>
<dbReference type="InterPro" id="IPR023753">
    <property type="entry name" value="FAD/NAD-binding_dom"/>
</dbReference>
<dbReference type="Pfam" id="PF07992">
    <property type="entry name" value="Pyr_redox_2"/>
    <property type="match status" value="1"/>
</dbReference>
<sequence>MARVAVIGGGYAGLACLIELAKKAPKLELHLVDAGAEHCKVTNLHKTFSKPASDFKLPYAELAERFNFHFHQQRIDFDATELQRWQQEKSIELKDGPLGFDWLLISTGATAALKPAGENVYGLKHLLAGQGPELLDQWRQQAETDQLDISLVGGGATGLQVLFELQALLRKQRIAAALRLIDLNPRTLPGLPERAHRYVVRKLKRDGIDYLPDTEYRGQQDGKVLLTECQTSREYTLPSTGTLLFPGVQRSPFAITSNAYGQVEIDGQLLPDIFSAGDCADFAGNGLNLLTAQAAVRKGKLVAHNIRNLNAGRGLRRYRYQEKGYLLSLGPIDAVGWLGLRCNLFTGFAANTLKEAMESQYDLFLDGVDTYTGFP</sequence>
<evidence type="ECO:0000256" key="4">
    <source>
        <dbReference type="ARBA" id="ARBA00022827"/>
    </source>
</evidence>
<evidence type="ECO:0000256" key="3">
    <source>
        <dbReference type="ARBA" id="ARBA00022630"/>
    </source>
</evidence>
<dbReference type="PRINTS" id="PR00368">
    <property type="entry name" value="FADPNR"/>
</dbReference>
<keyword evidence="3" id="KW-0285">Flavoprotein</keyword>
<accession>A0A1M6G2P1</accession>
<organism evidence="7 8">
    <name type="scientific">Malonomonas rubra DSM 5091</name>
    <dbReference type="NCBI Taxonomy" id="1122189"/>
    <lineage>
        <taxon>Bacteria</taxon>
        <taxon>Pseudomonadati</taxon>
        <taxon>Thermodesulfobacteriota</taxon>
        <taxon>Desulfuromonadia</taxon>
        <taxon>Desulfuromonadales</taxon>
        <taxon>Geopsychrobacteraceae</taxon>
        <taxon>Malonomonas</taxon>
    </lineage>
</organism>
<name>A0A1M6G2P1_MALRU</name>
<protein>
    <submittedName>
        <fullName evidence="7">NADH dehydrogenase</fullName>
    </submittedName>
</protein>
<dbReference type="SUPFAM" id="SSF51905">
    <property type="entry name" value="FAD/NAD(P)-binding domain"/>
    <property type="match status" value="1"/>
</dbReference>
<evidence type="ECO:0000256" key="1">
    <source>
        <dbReference type="ARBA" id="ARBA00001974"/>
    </source>
</evidence>
<reference evidence="7 8" key="1">
    <citation type="submission" date="2016-11" db="EMBL/GenBank/DDBJ databases">
        <authorList>
            <person name="Jaros S."/>
            <person name="Januszkiewicz K."/>
            <person name="Wedrychowicz H."/>
        </authorList>
    </citation>
    <scope>NUCLEOTIDE SEQUENCE [LARGE SCALE GENOMIC DNA]</scope>
    <source>
        <strain evidence="7 8">DSM 5091</strain>
    </source>
</reference>
<feature type="domain" description="FAD/NAD(P)-binding" evidence="6">
    <location>
        <begin position="3"/>
        <end position="299"/>
    </location>
</feature>
<proteinExistence type="inferred from homology"/>
<dbReference type="GO" id="GO:0019646">
    <property type="term" value="P:aerobic electron transport chain"/>
    <property type="evidence" value="ECO:0007669"/>
    <property type="project" value="TreeGrafter"/>
</dbReference>
<dbReference type="OrthoDB" id="9767928at2"/>